<comment type="caution">
    <text evidence="2">The sequence shown here is derived from an EMBL/GenBank/DDBJ whole genome shotgun (WGS) entry which is preliminary data.</text>
</comment>
<evidence type="ECO:0000256" key="1">
    <source>
        <dbReference type="SAM" id="MobiDB-lite"/>
    </source>
</evidence>
<feature type="compositionally biased region" description="Polar residues" evidence="1">
    <location>
        <begin position="63"/>
        <end position="72"/>
    </location>
</feature>
<evidence type="ECO:0000313" key="3">
    <source>
        <dbReference type="Proteomes" id="UP000285405"/>
    </source>
</evidence>
<evidence type="ECO:0000313" key="2">
    <source>
        <dbReference type="EMBL" id="RKF59475.1"/>
    </source>
</evidence>
<sequence>MFSFSLGFNAPVLDIEFLFIEDVEVEGRSASDQRVKNNSLGNWIGSCHLSTKSGKASLGSKLTIESQQSPLS</sequence>
<organism evidence="2 3">
    <name type="scientific">Golovinomyces cichoracearum</name>
    <dbReference type="NCBI Taxonomy" id="62708"/>
    <lineage>
        <taxon>Eukaryota</taxon>
        <taxon>Fungi</taxon>
        <taxon>Dikarya</taxon>
        <taxon>Ascomycota</taxon>
        <taxon>Pezizomycotina</taxon>
        <taxon>Leotiomycetes</taxon>
        <taxon>Erysiphales</taxon>
        <taxon>Erysiphaceae</taxon>
        <taxon>Golovinomyces</taxon>
    </lineage>
</organism>
<feature type="region of interest" description="Disordered" evidence="1">
    <location>
        <begin position="51"/>
        <end position="72"/>
    </location>
</feature>
<name>A0A420HPV6_9PEZI</name>
<dbReference type="Proteomes" id="UP000285405">
    <property type="component" value="Unassembled WGS sequence"/>
</dbReference>
<accession>A0A420HPV6</accession>
<protein>
    <submittedName>
        <fullName evidence="2">Uncharacterized protein</fullName>
    </submittedName>
</protein>
<reference evidence="2 3" key="1">
    <citation type="journal article" date="2018" name="BMC Genomics">
        <title>Comparative genome analyses reveal sequence features reflecting distinct modes of host-adaptation between dicot and monocot powdery mildew.</title>
        <authorList>
            <person name="Wu Y."/>
            <person name="Ma X."/>
            <person name="Pan Z."/>
            <person name="Kale S.D."/>
            <person name="Song Y."/>
            <person name="King H."/>
            <person name="Zhang Q."/>
            <person name="Presley C."/>
            <person name="Deng X."/>
            <person name="Wei C.I."/>
            <person name="Xiao S."/>
        </authorList>
    </citation>
    <scope>NUCLEOTIDE SEQUENCE [LARGE SCALE GENOMIC DNA]</scope>
    <source>
        <strain evidence="2">UCSC1</strain>
    </source>
</reference>
<gene>
    <name evidence="2" type="ORF">GcC1_174002</name>
</gene>
<proteinExistence type="predicted"/>
<dbReference type="EMBL" id="MCBR01017499">
    <property type="protein sequence ID" value="RKF59475.1"/>
    <property type="molecule type" value="Genomic_DNA"/>
</dbReference>
<dbReference type="AlphaFoldDB" id="A0A420HPV6"/>